<dbReference type="Gene3D" id="3.30.160.130">
    <property type="entry name" value="ykff protein like domains"/>
    <property type="match status" value="1"/>
</dbReference>
<dbReference type="AlphaFoldDB" id="A0A4U9HZL8"/>
<protein>
    <submittedName>
        <fullName evidence="2">Bacterial protein of uncharacterized function (DUF905)</fullName>
    </submittedName>
</protein>
<name>A0A4U9HZL8_9ENTR</name>
<accession>A0A4U9HZL8</accession>
<comment type="similarity">
    <text evidence="1">Belongs to the UPF0401 family.</text>
</comment>
<dbReference type="Pfam" id="PF06006">
    <property type="entry name" value="DUF905"/>
    <property type="match status" value="1"/>
</dbReference>
<dbReference type="SUPFAM" id="SSF54786">
    <property type="entry name" value="YcfA/nrd intein domain"/>
    <property type="match status" value="1"/>
</dbReference>
<proteinExistence type="inferred from homology"/>
<dbReference type="EMBL" id="LR590464">
    <property type="protein sequence ID" value="VTP69446.1"/>
    <property type="molecule type" value="Genomic_DNA"/>
</dbReference>
<evidence type="ECO:0000313" key="2">
    <source>
        <dbReference type="EMBL" id="VTP69446.1"/>
    </source>
</evidence>
<gene>
    <name evidence="2" type="primary">ykfF_1</name>
    <name evidence="2" type="ORF">NCTC13032_04349</name>
</gene>
<sequence>MCSEQNPEGIFNQPEVQYVPTPGEVEIGGHPVCRAEKTALMLPEGAFTREEAVEAQYTNVMIEDDQGAHFRLTIRYYDGRLMARVWNFEPDAGNHLNRYIRHAATSPEQVQ</sequence>
<evidence type="ECO:0000313" key="3">
    <source>
        <dbReference type="Proteomes" id="UP000310719"/>
    </source>
</evidence>
<organism evidence="2 3">
    <name type="scientific">Leclercia adecarboxylata</name>
    <dbReference type="NCBI Taxonomy" id="83655"/>
    <lineage>
        <taxon>Bacteria</taxon>
        <taxon>Pseudomonadati</taxon>
        <taxon>Pseudomonadota</taxon>
        <taxon>Gammaproteobacteria</taxon>
        <taxon>Enterobacterales</taxon>
        <taxon>Enterobacteriaceae</taxon>
        <taxon>Leclercia</taxon>
    </lineage>
</organism>
<evidence type="ECO:0000256" key="1">
    <source>
        <dbReference type="ARBA" id="ARBA00007059"/>
    </source>
</evidence>
<dbReference type="Proteomes" id="UP000310719">
    <property type="component" value="Chromosome"/>
</dbReference>
<reference evidence="2 3" key="1">
    <citation type="submission" date="2019-05" db="EMBL/GenBank/DDBJ databases">
        <authorList>
            <consortium name="Pathogen Informatics"/>
        </authorList>
    </citation>
    <scope>NUCLEOTIDE SEQUENCE [LARGE SCALE GENOMIC DNA]</scope>
    <source>
        <strain evidence="2 3">NCTC13032</strain>
    </source>
</reference>
<dbReference type="InterPro" id="IPR038612">
    <property type="entry name" value="YkfF-like_sf"/>
</dbReference>
<dbReference type="InterPro" id="IPR009253">
    <property type="entry name" value="DUF905"/>
</dbReference>